<reference evidence="4" key="2">
    <citation type="submission" date="2025-08" db="UniProtKB">
        <authorList>
            <consortium name="Ensembl"/>
        </authorList>
    </citation>
    <scope>IDENTIFICATION</scope>
</reference>
<feature type="domain" description="CABIT" evidence="3">
    <location>
        <begin position="255"/>
        <end position="509"/>
    </location>
</feature>
<dbReference type="GO" id="GO:0050852">
    <property type="term" value="P:T cell receptor signaling pathway"/>
    <property type="evidence" value="ECO:0007669"/>
    <property type="project" value="Ensembl"/>
</dbReference>
<reference evidence="4" key="1">
    <citation type="submission" date="2019-05" db="EMBL/GenBank/DDBJ databases">
        <authorList>
            <person name="Zhang S."/>
            <person name="Liu J."/>
        </authorList>
    </citation>
    <scope>NUCLEOTIDE SEQUENCE [LARGE SCALE GENOMIC DNA]</scope>
</reference>
<dbReference type="GO" id="GO:0005737">
    <property type="term" value="C:cytoplasm"/>
    <property type="evidence" value="ECO:0007669"/>
    <property type="project" value="Ensembl"/>
</dbReference>
<dbReference type="InterPro" id="IPR039671">
    <property type="entry name" value="THEMIS"/>
</dbReference>
<feature type="region of interest" description="Disordered" evidence="2">
    <location>
        <begin position="541"/>
        <end position="583"/>
    </location>
</feature>
<gene>
    <name evidence="4" type="primary">THEMIS2</name>
</gene>
<dbReference type="Proteomes" id="UP000694520">
    <property type="component" value="Chromosome 2"/>
</dbReference>
<feature type="compositionally biased region" description="Low complexity" evidence="2">
    <location>
        <begin position="574"/>
        <end position="583"/>
    </location>
</feature>
<dbReference type="GO" id="GO:0050864">
    <property type="term" value="P:regulation of B cell activation"/>
    <property type="evidence" value="ECO:0007669"/>
    <property type="project" value="Ensembl"/>
</dbReference>
<dbReference type="PANTHER" id="PTHR15215">
    <property type="entry name" value="CABIT DOMAIN-CONTAINING PROTEIN"/>
    <property type="match status" value="1"/>
</dbReference>
<sequence length="618" mass="68327">MEPVSLQDFVCALDPASLPRVLRVCSGVYFQGSIYEISGNECCLSTGDLIKVTHVRLQKVVCENPGTGQTTELAPNFQGKPLTSPQSYGTLEELVYAATQSSKSLPIRFMSTHRIATKARVVPQEQPLKLEAVEMHQGACCARCVLDSGQGFLHLPLSQQGPFWKLEPGPPRTLLQVLQDPTVRDTLLTCSAFPWRSLTLKPQYEVEAIMHFRRTVVKIPSTLEVDVEDVTTSSQHILFIQPLLLSEALARGGPFPLAAEILEVPQGSPNFLSPWLSSFQKGQRLCLHGVASPPWRFLASTRGRKVPRHFMISGAYRGKLRRRPREFPTAYDLLGALQPGQPLRIVATKDCEGDELENLGFASLAVGDRLEVRGSGQALGQHERDIDVLVCQRLGEPTGEEEAGEDEEVEDQEQILLPLYFSGGFVEELSDARRYSLQDLTAQFSLPCEVKVVAKDPRHPADPLPSFPGLQLEEKILEPFLVVSLDSSPEMCFEIPPRWLDLTVVEVKELPGQPSGALRMATVEELTEAFYYRLRKLPAVESQAPPPRPPKSKGLSEQKKQMSKEKGVKVPREPQGQPTLQLLTLPQYAKIPASALHASQSFCQERSSSFQTPGQGSA</sequence>
<dbReference type="AlphaFoldDB" id="A0A8B9XG03"/>
<dbReference type="Pfam" id="PF12736">
    <property type="entry name" value="CABIT"/>
    <property type="match status" value="2"/>
</dbReference>
<evidence type="ECO:0000256" key="1">
    <source>
        <dbReference type="ARBA" id="ARBA00006414"/>
    </source>
</evidence>
<feature type="domain" description="CABIT" evidence="3">
    <location>
        <begin position="18"/>
        <end position="232"/>
    </location>
</feature>
<dbReference type="Ensembl" id="ENSBGRT00000023174.1">
    <property type="protein sequence ID" value="ENSBGRP00000020026.1"/>
    <property type="gene ID" value="ENSBGRG00000012596.1"/>
</dbReference>
<evidence type="ECO:0000313" key="5">
    <source>
        <dbReference type="Proteomes" id="UP000694520"/>
    </source>
</evidence>
<evidence type="ECO:0000259" key="3">
    <source>
        <dbReference type="Pfam" id="PF12736"/>
    </source>
</evidence>
<evidence type="ECO:0000256" key="2">
    <source>
        <dbReference type="SAM" id="MobiDB-lite"/>
    </source>
</evidence>
<feature type="compositionally biased region" description="Basic and acidic residues" evidence="2">
    <location>
        <begin position="554"/>
        <end position="572"/>
    </location>
</feature>
<accession>A0A8B9XG03</accession>
<dbReference type="PANTHER" id="PTHR15215:SF2">
    <property type="entry name" value="PROTEIN THEMIS2"/>
    <property type="match status" value="1"/>
</dbReference>
<keyword evidence="5" id="KW-1185">Reference proteome</keyword>
<dbReference type="GeneTree" id="ENSGT00530000063770"/>
<reference evidence="4" key="3">
    <citation type="submission" date="2025-09" db="UniProtKB">
        <authorList>
            <consortium name="Ensembl"/>
        </authorList>
    </citation>
    <scope>IDENTIFICATION</scope>
</reference>
<name>A0A8B9XG03_BOSMU</name>
<organism evidence="4 5">
    <name type="scientific">Bos mutus grunniens</name>
    <name type="common">Wild yak</name>
    <name type="synonym">Bos grunniens</name>
    <dbReference type="NCBI Taxonomy" id="30521"/>
    <lineage>
        <taxon>Eukaryota</taxon>
        <taxon>Metazoa</taxon>
        <taxon>Chordata</taxon>
        <taxon>Craniata</taxon>
        <taxon>Vertebrata</taxon>
        <taxon>Euteleostomi</taxon>
        <taxon>Mammalia</taxon>
        <taxon>Eutheria</taxon>
        <taxon>Laurasiatheria</taxon>
        <taxon>Artiodactyla</taxon>
        <taxon>Ruminantia</taxon>
        <taxon>Pecora</taxon>
        <taxon>Bovidae</taxon>
        <taxon>Bovinae</taxon>
        <taxon>Bos</taxon>
    </lineage>
</organism>
<protein>
    <submittedName>
        <fullName evidence="4">Thymocyte selection associated family member 2</fullName>
    </submittedName>
</protein>
<dbReference type="GO" id="GO:0005634">
    <property type="term" value="C:nucleus"/>
    <property type="evidence" value="ECO:0007669"/>
    <property type="project" value="Ensembl"/>
</dbReference>
<proteinExistence type="inferred from homology"/>
<evidence type="ECO:0000313" key="4">
    <source>
        <dbReference type="Ensembl" id="ENSBGRP00000020026.1"/>
    </source>
</evidence>
<comment type="similarity">
    <text evidence="1">Belongs to the themis family.</text>
</comment>
<dbReference type="InterPro" id="IPR025946">
    <property type="entry name" value="CABIT_dom"/>
</dbReference>